<dbReference type="GO" id="GO:0009507">
    <property type="term" value="C:chloroplast"/>
    <property type="evidence" value="ECO:0007669"/>
    <property type="project" value="UniProtKB-SubCell"/>
</dbReference>
<dbReference type="OrthoDB" id="2020502at2759"/>
<dbReference type="AlphaFoldDB" id="A0A9Q0KM98"/>
<gene>
    <name evidence="1" type="primary">GATC</name>
    <name evidence="2" type="ORF">NE237_006259</name>
</gene>
<comment type="function">
    <text evidence="1">Allows the formation of correctly charged Gln-tRNA(Gln) through the transamidation of misacylated Glu-tRNA(Gln) in chloroplasts and mitochondria. The reaction takes place in the presence of glutamine and ATP through an activated gamma-phospho-Glu-tRNA(Gln).</text>
</comment>
<comment type="catalytic activity">
    <reaction evidence="1">
        <text>L-glutamyl-tRNA(Gln) + L-glutamine + ATP + H2O = L-glutaminyl-tRNA(Gln) + L-glutamate + ADP + phosphate + H(+)</text>
        <dbReference type="Rhea" id="RHEA:17521"/>
        <dbReference type="Rhea" id="RHEA-COMP:9681"/>
        <dbReference type="Rhea" id="RHEA-COMP:9684"/>
        <dbReference type="ChEBI" id="CHEBI:15377"/>
        <dbReference type="ChEBI" id="CHEBI:15378"/>
        <dbReference type="ChEBI" id="CHEBI:29985"/>
        <dbReference type="ChEBI" id="CHEBI:30616"/>
        <dbReference type="ChEBI" id="CHEBI:43474"/>
        <dbReference type="ChEBI" id="CHEBI:58359"/>
        <dbReference type="ChEBI" id="CHEBI:78520"/>
        <dbReference type="ChEBI" id="CHEBI:78521"/>
        <dbReference type="ChEBI" id="CHEBI:456216"/>
    </reaction>
</comment>
<keyword evidence="1" id="KW-0067">ATP-binding</keyword>
<comment type="caution">
    <text evidence="2">The sequence shown here is derived from an EMBL/GenBank/DDBJ whole genome shotgun (WGS) entry which is preliminary data.</text>
</comment>
<organism evidence="2 3">
    <name type="scientific">Protea cynaroides</name>
    <dbReference type="NCBI Taxonomy" id="273540"/>
    <lineage>
        <taxon>Eukaryota</taxon>
        <taxon>Viridiplantae</taxon>
        <taxon>Streptophyta</taxon>
        <taxon>Embryophyta</taxon>
        <taxon>Tracheophyta</taxon>
        <taxon>Spermatophyta</taxon>
        <taxon>Magnoliopsida</taxon>
        <taxon>Proteales</taxon>
        <taxon>Proteaceae</taxon>
        <taxon>Protea</taxon>
    </lineage>
</organism>
<comment type="subunit">
    <text evidence="1">Subunit of the heterotrimeric GatCAB amidotransferase (AdT) complex, composed of A, B and C subunits.</text>
</comment>
<dbReference type="EMBL" id="JAMYWD010000004">
    <property type="protein sequence ID" value="KAJ4973085.1"/>
    <property type="molecule type" value="Genomic_DNA"/>
</dbReference>
<dbReference type="GO" id="GO:0030956">
    <property type="term" value="C:glutamyl-tRNA(Gln) amidotransferase complex"/>
    <property type="evidence" value="ECO:0007669"/>
    <property type="project" value="UniProtKB-UniRule"/>
</dbReference>
<dbReference type="GO" id="GO:0050567">
    <property type="term" value="F:glutaminyl-tRNA synthase (glutamine-hydrolyzing) activity"/>
    <property type="evidence" value="ECO:0007669"/>
    <property type="project" value="UniProtKB-UniRule"/>
</dbReference>
<dbReference type="GO" id="GO:0005739">
    <property type="term" value="C:mitochondrion"/>
    <property type="evidence" value="ECO:0007669"/>
    <property type="project" value="UniProtKB-SubCell"/>
</dbReference>
<evidence type="ECO:0000313" key="2">
    <source>
        <dbReference type="EMBL" id="KAJ4973085.1"/>
    </source>
</evidence>
<dbReference type="HAMAP" id="MF_00122">
    <property type="entry name" value="GatC"/>
    <property type="match status" value="1"/>
</dbReference>
<dbReference type="EC" id="6.3.5.-" evidence="1"/>
<reference evidence="2" key="1">
    <citation type="journal article" date="2023" name="Plant J.">
        <title>The genome of the king protea, Protea cynaroides.</title>
        <authorList>
            <person name="Chang J."/>
            <person name="Duong T.A."/>
            <person name="Schoeman C."/>
            <person name="Ma X."/>
            <person name="Roodt D."/>
            <person name="Barker N."/>
            <person name="Li Z."/>
            <person name="Van de Peer Y."/>
            <person name="Mizrachi E."/>
        </authorList>
    </citation>
    <scope>NUCLEOTIDE SEQUENCE</scope>
    <source>
        <tissue evidence="2">Young leaves</tissue>
    </source>
</reference>
<keyword evidence="1" id="KW-0934">Plastid</keyword>
<evidence type="ECO:0000313" key="3">
    <source>
        <dbReference type="Proteomes" id="UP001141806"/>
    </source>
</evidence>
<dbReference type="Gene3D" id="1.10.20.60">
    <property type="entry name" value="Glu-tRNAGln amidotransferase C subunit, N-terminal domain"/>
    <property type="match status" value="1"/>
</dbReference>
<keyword evidence="1" id="KW-0150">Chloroplast</keyword>
<accession>A0A9Q0KM98</accession>
<keyword evidence="1" id="KW-0547">Nucleotide-binding</keyword>
<dbReference type="InterPro" id="IPR003837">
    <property type="entry name" value="GatC"/>
</dbReference>
<sequence length="213" mass="24052">MKKSPPFSDLIFKNQAPVTIDYRGKEARFIALFFFTRHRSLLLQLLGPRKVRIQVHLPVYSIVAAIVSTIECLCSFQTTMSSRALFAIRGTSISPLLQQRYPAWSCDSGARNFSTRSSFLPSDVPLLAEKARISLTSKEVEEFAPKIRQVIDWFGQLQVVDLQSIEPALRADTEGGHLRNDAPGSFENREAMLAAVPSYEEPYIKIPRVLHKE</sequence>
<dbReference type="GO" id="GO:0070681">
    <property type="term" value="P:glutaminyl-tRNAGln biosynthesis via transamidation"/>
    <property type="evidence" value="ECO:0007669"/>
    <property type="project" value="UniProtKB-UniRule"/>
</dbReference>
<keyword evidence="1" id="KW-0648">Protein biosynthesis</keyword>
<dbReference type="NCBIfam" id="TIGR00135">
    <property type="entry name" value="gatC"/>
    <property type="match status" value="1"/>
</dbReference>
<comment type="similarity">
    <text evidence="1">Belongs to the GatC family.</text>
</comment>
<evidence type="ECO:0000256" key="1">
    <source>
        <dbReference type="HAMAP-Rule" id="MF_03149"/>
    </source>
</evidence>
<dbReference type="InterPro" id="IPR036113">
    <property type="entry name" value="Asp/Glu-ADT_sf_sub_c"/>
</dbReference>
<dbReference type="PANTHER" id="PTHR15004:SF0">
    <property type="entry name" value="GLUTAMYL-TRNA(GLN) AMIDOTRANSFERASE SUBUNIT C, MITOCHONDRIAL"/>
    <property type="match status" value="1"/>
</dbReference>
<keyword evidence="3" id="KW-1185">Reference proteome</keyword>
<dbReference type="GO" id="GO:0032543">
    <property type="term" value="P:mitochondrial translation"/>
    <property type="evidence" value="ECO:0007669"/>
    <property type="project" value="UniProtKB-UniRule"/>
</dbReference>
<protein>
    <recommendedName>
        <fullName evidence="1">Glutamyl-tRNA(Gln) amidotransferase subunit C, chloroplastic/mitochondrial</fullName>
        <shortName evidence="1">Glu-AdT subunit C</shortName>
        <ecNumber evidence="1">6.3.5.-</ecNumber>
    </recommendedName>
</protein>
<comment type="subcellular location">
    <subcellularLocation>
        <location evidence="1">Mitochondrion</location>
    </subcellularLocation>
    <subcellularLocation>
        <location evidence="1">Plastid</location>
        <location evidence="1">Chloroplast</location>
    </subcellularLocation>
</comment>
<dbReference type="GO" id="GO:0005524">
    <property type="term" value="F:ATP binding"/>
    <property type="evidence" value="ECO:0007669"/>
    <property type="project" value="UniProtKB-KW"/>
</dbReference>
<dbReference type="GO" id="GO:0006450">
    <property type="term" value="P:regulation of translational fidelity"/>
    <property type="evidence" value="ECO:0007669"/>
    <property type="project" value="InterPro"/>
</dbReference>
<dbReference type="Pfam" id="PF02686">
    <property type="entry name" value="GatC"/>
    <property type="match status" value="1"/>
</dbReference>
<proteinExistence type="inferred from homology"/>
<dbReference type="SUPFAM" id="SSF141000">
    <property type="entry name" value="Glu-tRNAGln amidotransferase C subunit"/>
    <property type="match status" value="1"/>
</dbReference>
<keyword evidence="1" id="KW-0436">Ligase</keyword>
<dbReference type="PANTHER" id="PTHR15004">
    <property type="entry name" value="GLUTAMYL-TRNA(GLN) AMIDOTRANSFERASE SUBUNIT C, MITOCHONDRIAL"/>
    <property type="match status" value="1"/>
</dbReference>
<keyword evidence="1" id="KW-0496">Mitochondrion</keyword>
<name>A0A9Q0KM98_9MAGN</name>
<dbReference type="Proteomes" id="UP001141806">
    <property type="component" value="Unassembled WGS sequence"/>
</dbReference>